<comment type="catalytic activity">
    <reaction evidence="12">
        <text>N-succinyl-(2S,6S)-2,6-diaminopimelate + H2O = (2S,6S)-2,6-diaminopimelate + succinate</text>
        <dbReference type="Rhea" id="RHEA:22608"/>
        <dbReference type="ChEBI" id="CHEBI:15377"/>
        <dbReference type="ChEBI" id="CHEBI:30031"/>
        <dbReference type="ChEBI" id="CHEBI:57609"/>
        <dbReference type="ChEBI" id="CHEBI:58087"/>
        <dbReference type="EC" id="3.5.1.18"/>
    </reaction>
</comment>
<sequence length="378" mass="41226">MSPVLQTLSELVRINSINSSYEGGPGEAEAATYVRRFFEQRGIEVWEQEVFPGRNNVIARIPGRDSTRRIVFEAHMDTVSIKGMTIDPFDPVVRDGKMHGRGSVDDKAGLAAMMHAVADIHASGELPPCEVWMAAVVDEEYSFRGVVKLCEGLQAAAAVVAEPTEFRCVIASKGVLRWRIKTKGKAAHSSKPHLGVNAITAMARVVLALNEDHARMQPAAHPLLGPGTCNVGVIHGGVQVNFVPDEAVIEIDRRLLPGEEVPQVLAHYQVLLDALMKQHPDVVAEMEAPMLQDWAFQTDAGEPLVQLARTLLGEMQRNDEVCGVPFGSDASKFSRMGIPTILFGPGSIDQAHAAVEYVECAEVEKALAFYTEIARRFV</sequence>
<evidence type="ECO:0000313" key="15">
    <source>
        <dbReference type="Proteomes" id="UP001596052"/>
    </source>
</evidence>
<evidence type="ECO:0000256" key="12">
    <source>
        <dbReference type="ARBA" id="ARBA00051301"/>
    </source>
</evidence>
<reference evidence="15" key="1">
    <citation type="journal article" date="2019" name="Int. J. Syst. Evol. Microbiol.">
        <title>The Global Catalogue of Microorganisms (GCM) 10K type strain sequencing project: providing services to taxonomists for standard genome sequencing and annotation.</title>
        <authorList>
            <consortium name="The Broad Institute Genomics Platform"/>
            <consortium name="The Broad Institute Genome Sequencing Center for Infectious Disease"/>
            <person name="Wu L."/>
            <person name="Ma J."/>
        </authorList>
    </citation>
    <scope>NUCLEOTIDE SEQUENCE [LARGE SCALE GENOMIC DNA]</scope>
    <source>
        <strain evidence="15">CGMCC 4.1469</strain>
    </source>
</reference>
<comment type="cofactor">
    <cofactor evidence="2">
        <name>Zn(2+)</name>
        <dbReference type="ChEBI" id="CHEBI:29105"/>
    </cofactor>
</comment>
<evidence type="ECO:0000256" key="6">
    <source>
        <dbReference type="ARBA" id="ARBA00016853"/>
    </source>
</evidence>
<evidence type="ECO:0000256" key="7">
    <source>
        <dbReference type="ARBA" id="ARBA00022605"/>
    </source>
</evidence>
<proteinExistence type="inferred from homology"/>
<dbReference type="NCBIfam" id="TIGR01910">
    <property type="entry name" value="DapE-ArgE"/>
    <property type="match status" value="1"/>
</dbReference>
<dbReference type="InterPro" id="IPR002933">
    <property type="entry name" value="Peptidase_M20"/>
</dbReference>
<evidence type="ECO:0000256" key="11">
    <source>
        <dbReference type="ARBA" id="ARBA00023285"/>
    </source>
</evidence>
<keyword evidence="15" id="KW-1185">Reference proteome</keyword>
<dbReference type="PANTHER" id="PTHR43808">
    <property type="entry name" value="ACETYLORNITHINE DEACETYLASE"/>
    <property type="match status" value="1"/>
</dbReference>
<dbReference type="CDD" id="cd03894">
    <property type="entry name" value="M20_ArgE"/>
    <property type="match status" value="1"/>
</dbReference>
<dbReference type="InterPro" id="IPR036264">
    <property type="entry name" value="Bact_exopeptidase_dim_dom"/>
</dbReference>
<evidence type="ECO:0000259" key="13">
    <source>
        <dbReference type="Pfam" id="PF07687"/>
    </source>
</evidence>
<evidence type="ECO:0000313" key="14">
    <source>
        <dbReference type="EMBL" id="MFC5453623.1"/>
    </source>
</evidence>
<name>A0ABW0KLJ4_9BACT</name>
<dbReference type="Pfam" id="PF07687">
    <property type="entry name" value="M20_dimer"/>
    <property type="match status" value="1"/>
</dbReference>
<keyword evidence="7" id="KW-0028">Amino-acid biosynthesis</keyword>
<dbReference type="InterPro" id="IPR011650">
    <property type="entry name" value="Peptidase_M20_dimer"/>
</dbReference>
<dbReference type="InterPro" id="IPR010182">
    <property type="entry name" value="ArgE/DapE"/>
</dbReference>
<evidence type="ECO:0000256" key="5">
    <source>
        <dbReference type="ARBA" id="ARBA00011921"/>
    </source>
</evidence>
<evidence type="ECO:0000256" key="3">
    <source>
        <dbReference type="ARBA" id="ARBA00005130"/>
    </source>
</evidence>
<keyword evidence="8" id="KW-0479">Metal-binding</keyword>
<dbReference type="EMBL" id="JBHSMQ010000001">
    <property type="protein sequence ID" value="MFC5453623.1"/>
    <property type="molecule type" value="Genomic_DNA"/>
</dbReference>
<comment type="similarity">
    <text evidence="4">Belongs to the peptidase M20A family.</text>
</comment>
<evidence type="ECO:0000256" key="8">
    <source>
        <dbReference type="ARBA" id="ARBA00022723"/>
    </source>
</evidence>
<organism evidence="14 15">
    <name type="scientific">Prosthecobacter fluviatilis</name>
    <dbReference type="NCBI Taxonomy" id="445931"/>
    <lineage>
        <taxon>Bacteria</taxon>
        <taxon>Pseudomonadati</taxon>
        <taxon>Verrucomicrobiota</taxon>
        <taxon>Verrucomicrobiia</taxon>
        <taxon>Verrucomicrobiales</taxon>
        <taxon>Verrucomicrobiaceae</taxon>
        <taxon>Prosthecobacter</taxon>
    </lineage>
</organism>
<dbReference type="InterPro" id="IPR050072">
    <property type="entry name" value="Peptidase_M20A"/>
</dbReference>
<dbReference type="Gene3D" id="3.30.70.360">
    <property type="match status" value="1"/>
</dbReference>
<dbReference type="Pfam" id="PF01546">
    <property type="entry name" value="Peptidase_M20"/>
    <property type="match status" value="1"/>
</dbReference>
<evidence type="ECO:0000256" key="10">
    <source>
        <dbReference type="ARBA" id="ARBA00022833"/>
    </source>
</evidence>
<dbReference type="SUPFAM" id="SSF55031">
    <property type="entry name" value="Bacterial exopeptidase dimerisation domain"/>
    <property type="match status" value="1"/>
</dbReference>
<dbReference type="RefSeq" id="WP_377162874.1">
    <property type="nucleotide sequence ID" value="NZ_JBHSMQ010000001.1"/>
</dbReference>
<accession>A0ABW0KLJ4</accession>
<dbReference type="EC" id="3.5.1.18" evidence="5"/>
<dbReference type="Gene3D" id="3.40.630.10">
    <property type="entry name" value="Zn peptidases"/>
    <property type="match status" value="1"/>
</dbReference>
<gene>
    <name evidence="14" type="ORF">ACFQDI_02045</name>
</gene>
<keyword evidence="11" id="KW-0170">Cobalt</keyword>
<dbReference type="PANTHER" id="PTHR43808:SF8">
    <property type="entry name" value="PEPTIDASE M20 DIMERISATION DOMAIN-CONTAINING PROTEIN"/>
    <property type="match status" value="1"/>
</dbReference>
<evidence type="ECO:0000256" key="2">
    <source>
        <dbReference type="ARBA" id="ARBA00001947"/>
    </source>
</evidence>
<comment type="pathway">
    <text evidence="3">Amino-acid biosynthesis; L-lysine biosynthesis via DAP pathway; LL-2,6-diaminopimelate from (S)-tetrahydrodipicolinate (succinylase route): step 3/3.</text>
</comment>
<dbReference type="PROSITE" id="PS00759">
    <property type="entry name" value="ARGE_DAPE_CPG2_2"/>
    <property type="match status" value="1"/>
</dbReference>
<comment type="cofactor">
    <cofactor evidence="1">
        <name>Co(2+)</name>
        <dbReference type="ChEBI" id="CHEBI:48828"/>
    </cofactor>
</comment>
<keyword evidence="10" id="KW-0862">Zinc</keyword>
<comment type="caution">
    <text evidence="14">The sequence shown here is derived from an EMBL/GenBank/DDBJ whole genome shotgun (WGS) entry which is preliminary data.</text>
</comment>
<protein>
    <recommendedName>
        <fullName evidence="6">Probable succinyl-diaminopimelate desuccinylase</fullName>
        <ecNumber evidence="5">3.5.1.18</ecNumber>
    </recommendedName>
</protein>
<dbReference type="SUPFAM" id="SSF53187">
    <property type="entry name" value="Zn-dependent exopeptidases"/>
    <property type="match status" value="1"/>
</dbReference>
<evidence type="ECO:0000256" key="9">
    <source>
        <dbReference type="ARBA" id="ARBA00022801"/>
    </source>
</evidence>
<dbReference type="Proteomes" id="UP001596052">
    <property type="component" value="Unassembled WGS sequence"/>
</dbReference>
<evidence type="ECO:0000256" key="4">
    <source>
        <dbReference type="ARBA" id="ARBA00006247"/>
    </source>
</evidence>
<feature type="domain" description="Peptidase M20 dimerisation" evidence="13">
    <location>
        <begin position="170"/>
        <end position="278"/>
    </location>
</feature>
<dbReference type="InterPro" id="IPR001261">
    <property type="entry name" value="ArgE/DapE_CS"/>
</dbReference>
<evidence type="ECO:0000256" key="1">
    <source>
        <dbReference type="ARBA" id="ARBA00001941"/>
    </source>
</evidence>
<keyword evidence="9" id="KW-0378">Hydrolase</keyword>